<dbReference type="AlphaFoldDB" id="A0AAC8TG59"/>
<evidence type="ECO:0000313" key="17">
    <source>
        <dbReference type="Proteomes" id="UP000035579"/>
    </source>
</evidence>
<dbReference type="Proteomes" id="UP000256345">
    <property type="component" value="Unassembled WGS sequence"/>
</dbReference>
<dbReference type="Pfam" id="PF00593">
    <property type="entry name" value="TonB_dep_Rec_b-barrel"/>
    <property type="match status" value="1"/>
</dbReference>
<dbReference type="PROSITE" id="PS52016">
    <property type="entry name" value="TONB_DEPENDENT_REC_3"/>
    <property type="match status" value="1"/>
</dbReference>
<evidence type="ECO:0000313" key="15">
    <source>
        <dbReference type="EMBL" id="AKJ04787.1"/>
    </source>
</evidence>
<evidence type="ECO:0000256" key="7">
    <source>
        <dbReference type="ARBA" id="ARBA00023237"/>
    </source>
</evidence>
<dbReference type="RefSeq" id="WP_147332682.1">
    <property type="nucleotide sequence ID" value="NZ_CP011509.1"/>
</dbReference>
<dbReference type="EMBL" id="CP011509">
    <property type="protein sequence ID" value="AKJ04787.1"/>
    <property type="molecule type" value="Genomic_DNA"/>
</dbReference>
<dbReference type="Proteomes" id="UP000035579">
    <property type="component" value="Chromosome"/>
</dbReference>
<dbReference type="Pfam" id="PF07715">
    <property type="entry name" value="Plug"/>
    <property type="match status" value="1"/>
</dbReference>
<dbReference type="InterPro" id="IPR036942">
    <property type="entry name" value="Beta-barrel_TonB_sf"/>
</dbReference>
<dbReference type="GO" id="GO:0015344">
    <property type="term" value="F:siderophore uptake transmembrane transporter activity"/>
    <property type="evidence" value="ECO:0007669"/>
    <property type="project" value="TreeGrafter"/>
</dbReference>
<gene>
    <name evidence="15" type="ORF">AA314_06413</name>
    <name evidence="16" type="ORF">ATI61_101140</name>
</gene>
<sequence length="870" mass="94636">MPLMRMFQALGVVMVASLSFSTKAFADPPAQTVQVNEEPSRREVEEVVLASCEPSTLDGCSTSTSQSVEREFTQHLAVNRPPEGGAARSFESLAGLVPGTQSEMGGFSIHGASPAENRYLVDGLSTGDAVSGFNASPLSVEFLQDFQVITGGYMPQYGRATGGILQARTRSGSNEFHGSLFGTWAPGFLEGLRTPISPPTSVISTREALQYLGDAGATLGGPLVKDKLWFFAGVAPALSRSEHTRTAKDINTNTPIPGSSRSFSLEAFRFQAVGKLTYLFHQDHNVALSIITTPGVSGVVDSSMGSVTALEPRYDFTTAQLQYAGAFLDKRLTVDARLGWSHQMTARQLVAASAPLPPIVGDSTREPCTEPSEGSMPCPVKSYEPGSSSLLTAVDRYRYQGTAQATWLLQLAGTHVLRAGVDGEFLTLERDWGSSGGVVLVEGDLARPNGGDIRALRGGFVQHTSFSKDSYTSNLLGGFVQDSWTLFDRVTVNAGFRYDTQWLYRTNGLLAFALRDQLSPRLGVVVDPMGQGRMKLFAHYAKYQAQLPLGVLEKVFPPERSDTPFPTQASDVPVDPDIRPLSSTELVAGAGYEVLAHTRLSAHYTHRRLDSAIEDMGGDEEGRSFFLGNPGLGLGSDYQKAERTYDGLTLVLSRTFRDGWLAQASYTWSRLHGNYVTPYNRDGTPLQPDFDSMSLMRNRSGLLPYDRTHSLKLFGARELHLTRELSASLGLSYLGCSGTPINYLGNHWLFGQGNTFILARGSTGERTPWIHVIDSNVGVNYRLGEDKVLSFTLDVFNLFNFQAATRVDELYTNAAVLPLETPVAAGELTPDMIQRSSGGSLSQADVNPGFKQPLQYQPPRQVRLGLRYTF</sequence>
<evidence type="ECO:0000259" key="14">
    <source>
        <dbReference type="Pfam" id="PF25183"/>
    </source>
</evidence>
<evidence type="ECO:0000256" key="10">
    <source>
        <dbReference type="SAM" id="MobiDB-lite"/>
    </source>
</evidence>
<dbReference type="InterPro" id="IPR000531">
    <property type="entry name" value="Beta-barrel_TonB"/>
</dbReference>
<evidence type="ECO:0000256" key="1">
    <source>
        <dbReference type="ARBA" id="ARBA00004571"/>
    </source>
</evidence>
<dbReference type="Pfam" id="PF25183">
    <property type="entry name" value="OMP_b-brl_4"/>
    <property type="match status" value="1"/>
</dbReference>
<keyword evidence="16" id="KW-0675">Receptor</keyword>
<accession>A0AAC8TG59</accession>
<reference evidence="16 18" key="2">
    <citation type="submission" date="2018-08" db="EMBL/GenBank/DDBJ databases">
        <title>Genomic Encyclopedia of Archaeal and Bacterial Type Strains, Phase II (KMG-II): from individual species to whole genera.</title>
        <authorList>
            <person name="Goeker M."/>
        </authorList>
    </citation>
    <scope>NUCLEOTIDE SEQUENCE [LARGE SCALE GENOMIC DNA]</scope>
    <source>
        <strain evidence="16 18">DSM 2261</strain>
    </source>
</reference>
<dbReference type="PANTHER" id="PTHR30069:SF46">
    <property type="entry name" value="OAR PROTEIN"/>
    <property type="match status" value="1"/>
</dbReference>
<evidence type="ECO:0000256" key="5">
    <source>
        <dbReference type="ARBA" id="ARBA00023077"/>
    </source>
</evidence>
<keyword evidence="5 9" id="KW-0798">TonB box</keyword>
<protein>
    <submittedName>
        <fullName evidence="16">Outer membrane receptor protein involved in Fe transport</fullName>
    </submittedName>
    <submittedName>
        <fullName evidence="15">Trehalose synthase</fullName>
    </submittedName>
</protein>
<organism evidence="15 17">
    <name type="scientific">Archangium gephyra</name>
    <dbReference type="NCBI Taxonomy" id="48"/>
    <lineage>
        <taxon>Bacteria</taxon>
        <taxon>Pseudomonadati</taxon>
        <taxon>Myxococcota</taxon>
        <taxon>Myxococcia</taxon>
        <taxon>Myxococcales</taxon>
        <taxon>Cystobacterineae</taxon>
        <taxon>Archangiaceae</taxon>
        <taxon>Archangium</taxon>
    </lineage>
</organism>
<dbReference type="EMBL" id="QUMU01000001">
    <property type="protein sequence ID" value="REG37162.1"/>
    <property type="molecule type" value="Genomic_DNA"/>
</dbReference>
<dbReference type="InterPro" id="IPR057601">
    <property type="entry name" value="Oar-like_b-barrel"/>
</dbReference>
<dbReference type="GO" id="GO:0009279">
    <property type="term" value="C:cell outer membrane"/>
    <property type="evidence" value="ECO:0007669"/>
    <property type="project" value="UniProtKB-SubCell"/>
</dbReference>
<dbReference type="InterPro" id="IPR012910">
    <property type="entry name" value="Plug_dom"/>
</dbReference>
<feature type="domain" description="TonB-dependent receptor-like beta-barrel" evidence="12">
    <location>
        <begin position="311"/>
        <end position="798"/>
    </location>
</feature>
<feature type="chain" id="PRO_5042083477" evidence="11">
    <location>
        <begin position="27"/>
        <end position="870"/>
    </location>
</feature>
<comment type="subcellular location">
    <subcellularLocation>
        <location evidence="1 8">Cell outer membrane</location>
        <topology evidence="1 8">Multi-pass membrane protein</topology>
    </subcellularLocation>
</comment>
<evidence type="ECO:0000256" key="9">
    <source>
        <dbReference type="RuleBase" id="RU003357"/>
    </source>
</evidence>
<evidence type="ECO:0000256" key="11">
    <source>
        <dbReference type="SAM" id="SignalP"/>
    </source>
</evidence>
<keyword evidence="4 8" id="KW-0812">Transmembrane</keyword>
<evidence type="ECO:0000256" key="6">
    <source>
        <dbReference type="ARBA" id="ARBA00023136"/>
    </source>
</evidence>
<evidence type="ECO:0000256" key="4">
    <source>
        <dbReference type="ARBA" id="ARBA00022692"/>
    </source>
</evidence>
<keyword evidence="6 8" id="KW-0472">Membrane</keyword>
<dbReference type="InterPro" id="IPR039426">
    <property type="entry name" value="TonB-dep_rcpt-like"/>
</dbReference>
<evidence type="ECO:0000313" key="16">
    <source>
        <dbReference type="EMBL" id="REG37162.1"/>
    </source>
</evidence>
<dbReference type="PANTHER" id="PTHR30069">
    <property type="entry name" value="TONB-DEPENDENT OUTER MEMBRANE RECEPTOR"/>
    <property type="match status" value="1"/>
</dbReference>
<feature type="domain" description="TonB-dependent receptor plug" evidence="13">
    <location>
        <begin position="91"/>
        <end position="163"/>
    </location>
</feature>
<evidence type="ECO:0000259" key="13">
    <source>
        <dbReference type="Pfam" id="PF07715"/>
    </source>
</evidence>
<comment type="similarity">
    <text evidence="8 9">Belongs to the TonB-dependent receptor family.</text>
</comment>
<evidence type="ECO:0000259" key="12">
    <source>
        <dbReference type="Pfam" id="PF00593"/>
    </source>
</evidence>
<evidence type="ECO:0000313" key="18">
    <source>
        <dbReference type="Proteomes" id="UP000256345"/>
    </source>
</evidence>
<dbReference type="GO" id="GO:0044718">
    <property type="term" value="P:siderophore transmembrane transport"/>
    <property type="evidence" value="ECO:0007669"/>
    <property type="project" value="TreeGrafter"/>
</dbReference>
<proteinExistence type="inferred from homology"/>
<dbReference type="SUPFAM" id="SSF56935">
    <property type="entry name" value="Porins"/>
    <property type="match status" value="1"/>
</dbReference>
<evidence type="ECO:0000256" key="3">
    <source>
        <dbReference type="ARBA" id="ARBA00022452"/>
    </source>
</evidence>
<feature type="region of interest" description="Disordered" evidence="10">
    <location>
        <begin position="360"/>
        <end position="379"/>
    </location>
</feature>
<feature type="signal peptide" evidence="11">
    <location>
        <begin position="1"/>
        <end position="26"/>
    </location>
</feature>
<name>A0AAC8TG59_9BACT</name>
<evidence type="ECO:0000256" key="8">
    <source>
        <dbReference type="PROSITE-ProRule" id="PRU01360"/>
    </source>
</evidence>
<dbReference type="Gene3D" id="2.40.170.20">
    <property type="entry name" value="TonB-dependent receptor, beta-barrel domain"/>
    <property type="match status" value="1"/>
</dbReference>
<feature type="domain" description="TonB-dependent transporter Oar-like beta-barrel" evidence="14">
    <location>
        <begin position="169"/>
        <end position="247"/>
    </location>
</feature>
<reference evidence="15 17" key="1">
    <citation type="submission" date="2015-05" db="EMBL/GenBank/DDBJ databases">
        <title>Genome assembly of Archangium gephyra DSM 2261.</title>
        <authorList>
            <person name="Sharma G."/>
            <person name="Subramanian S."/>
        </authorList>
    </citation>
    <scope>NUCLEOTIDE SEQUENCE [LARGE SCALE GENOMIC DNA]</scope>
    <source>
        <strain evidence="15 17">DSM 2261</strain>
    </source>
</reference>
<keyword evidence="18" id="KW-1185">Reference proteome</keyword>
<keyword evidence="11" id="KW-0732">Signal</keyword>
<keyword evidence="3 8" id="KW-1134">Transmembrane beta strand</keyword>
<evidence type="ECO:0000256" key="2">
    <source>
        <dbReference type="ARBA" id="ARBA00022448"/>
    </source>
</evidence>
<dbReference type="KEGG" id="age:AA314_06413"/>
<keyword evidence="2 8" id="KW-0813">Transport</keyword>
<keyword evidence="7 8" id="KW-0998">Cell outer membrane</keyword>